<dbReference type="InterPro" id="IPR050546">
    <property type="entry name" value="Glycosyl_Hydrlase_16"/>
</dbReference>
<dbReference type="AlphaFoldDB" id="A0A370TTH3"/>
<dbReference type="SUPFAM" id="SSF49899">
    <property type="entry name" value="Concanavalin A-like lectins/glucanases"/>
    <property type="match status" value="1"/>
</dbReference>
<comment type="caution">
    <text evidence="1">The sequence shown here is derived from an EMBL/GenBank/DDBJ whole genome shotgun (WGS) entry which is preliminary data.</text>
</comment>
<accession>A0A370TTH3</accession>
<gene>
    <name evidence="1" type="ORF">BP5553_03153</name>
</gene>
<evidence type="ECO:0000313" key="2">
    <source>
        <dbReference type="Proteomes" id="UP000254866"/>
    </source>
</evidence>
<evidence type="ECO:0000313" key="1">
    <source>
        <dbReference type="EMBL" id="RDL38813.1"/>
    </source>
</evidence>
<reference evidence="1 2" key="1">
    <citation type="journal article" date="2018" name="IMA Fungus">
        <title>IMA Genome-F 9: Draft genome sequence of Annulohypoxylon stygium, Aspergillus mulundensis, Berkeleyomyces basicola (syn. Thielaviopsis basicola), Ceratocystis smalleyi, two Cercospora beticola strains, Coleophoma cylindrospora, Fusarium fracticaudum, Phialophora cf. hyalina, and Morchella septimelata.</title>
        <authorList>
            <person name="Wingfield B.D."/>
            <person name="Bills G.F."/>
            <person name="Dong Y."/>
            <person name="Huang W."/>
            <person name="Nel W.J."/>
            <person name="Swalarsk-Parry B.S."/>
            <person name="Vaghefi N."/>
            <person name="Wilken P.M."/>
            <person name="An Z."/>
            <person name="de Beer Z.W."/>
            <person name="De Vos L."/>
            <person name="Chen L."/>
            <person name="Duong T.A."/>
            <person name="Gao Y."/>
            <person name="Hammerbacher A."/>
            <person name="Kikkert J.R."/>
            <person name="Li Y."/>
            <person name="Li H."/>
            <person name="Li K."/>
            <person name="Li Q."/>
            <person name="Liu X."/>
            <person name="Ma X."/>
            <person name="Naidoo K."/>
            <person name="Pethybridge S.J."/>
            <person name="Sun J."/>
            <person name="Steenkamp E.T."/>
            <person name="van der Nest M.A."/>
            <person name="van Wyk S."/>
            <person name="Wingfield M.J."/>
            <person name="Xiong C."/>
            <person name="Yue Q."/>
            <person name="Zhang X."/>
        </authorList>
    </citation>
    <scope>NUCLEOTIDE SEQUENCE [LARGE SCALE GENOMIC DNA]</scope>
    <source>
        <strain evidence="1 2">BP 5553</strain>
    </source>
</reference>
<dbReference type="OrthoDB" id="192832at2759"/>
<dbReference type="InterPro" id="IPR013320">
    <property type="entry name" value="ConA-like_dom_sf"/>
</dbReference>
<dbReference type="PANTHER" id="PTHR10963">
    <property type="entry name" value="GLYCOSYL HYDROLASE-RELATED"/>
    <property type="match status" value="1"/>
</dbReference>
<dbReference type="GeneID" id="43596002"/>
<dbReference type="Gene3D" id="2.60.120.200">
    <property type="match status" value="1"/>
</dbReference>
<dbReference type="PANTHER" id="PTHR10963:SF24">
    <property type="entry name" value="GLYCOSIDASE C21B10.07-RELATED"/>
    <property type="match status" value="1"/>
</dbReference>
<protein>
    <recommendedName>
        <fullName evidence="3">GH16 domain-containing protein</fullName>
    </recommendedName>
</protein>
<name>A0A370TTH3_9HELO</name>
<dbReference type="EMBL" id="NPIC01000002">
    <property type="protein sequence ID" value="RDL38813.1"/>
    <property type="molecule type" value="Genomic_DNA"/>
</dbReference>
<dbReference type="STRING" id="2656787.A0A370TTH3"/>
<keyword evidence="2" id="KW-1185">Reference proteome</keyword>
<dbReference type="Pfam" id="PF26113">
    <property type="entry name" value="GH16_XgeA"/>
    <property type="match status" value="1"/>
</dbReference>
<dbReference type="RefSeq" id="XP_031871469.1">
    <property type="nucleotide sequence ID" value="XM_032011776.1"/>
</dbReference>
<proteinExistence type="predicted"/>
<organism evidence="1 2">
    <name type="scientific">Venustampulla echinocandica</name>
    <dbReference type="NCBI Taxonomy" id="2656787"/>
    <lineage>
        <taxon>Eukaryota</taxon>
        <taxon>Fungi</taxon>
        <taxon>Dikarya</taxon>
        <taxon>Ascomycota</taxon>
        <taxon>Pezizomycotina</taxon>
        <taxon>Leotiomycetes</taxon>
        <taxon>Helotiales</taxon>
        <taxon>Pleuroascaceae</taxon>
        <taxon>Venustampulla</taxon>
    </lineage>
</organism>
<dbReference type="GO" id="GO:0009251">
    <property type="term" value="P:glucan catabolic process"/>
    <property type="evidence" value="ECO:0007669"/>
    <property type="project" value="TreeGrafter"/>
</dbReference>
<dbReference type="Proteomes" id="UP000254866">
    <property type="component" value="Unassembled WGS sequence"/>
</dbReference>
<sequence>MSSNGGDCKKLATYDASNWFASFNYQDGPDPTEGTVDYVSLDEAKSSGLTRIVGNQVFMGVDNTTWTINKDTSGYGEIDIVESYSTLTNSFMTLHTKGECSFVPPTNSNSKIQTGEVSEQDTNCQLDAGNGCSGVGPEGAYGDPFNAQGGGVYAMEWNENFIRIYYFPRNSIPADITAETPDPSKWGLPNASFEKQHGGCDITSNFPAQTIYFDTTFCGAEAGGQAWASYGGEQDCQKLTGVRTCEQFARTHPEVYDDAYWLVNYVKVFQK</sequence>
<evidence type="ECO:0008006" key="3">
    <source>
        <dbReference type="Google" id="ProtNLM"/>
    </source>
</evidence>